<dbReference type="AlphaFoldDB" id="A0A1H8SHN6"/>
<organism evidence="1 3">
    <name type="scientific">Rhizobium tibeticum</name>
    <dbReference type="NCBI Taxonomy" id="501024"/>
    <lineage>
        <taxon>Bacteria</taxon>
        <taxon>Pseudomonadati</taxon>
        <taxon>Pseudomonadota</taxon>
        <taxon>Alphaproteobacteria</taxon>
        <taxon>Hyphomicrobiales</taxon>
        <taxon>Rhizobiaceae</taxon>
        <taxon>Rhizobium/Agrobacterium group</taxon>
        <taxon>Rhizobium</taxon>
    </lineage>
</organism>
<dbReference type="Proteomes" id="UP000183063">
    <property type="component" value="Unassembled WGS sequence"/>
</dbReference>
<dbReference type="InterPro" id="IPR036457">
    <property type="entry name" value="PPM-type-like_dom_sf"/>
</dbReference>
<dbReference type="EMBL" id="FOCV01000025">
    <property type="protein sequence ID" value="SEO78529.1"/>
    <property type="molecule type" value="Genomic_DNA"/>
</dbReference>
<reference evidence="1" key="1">
    <citation type="submission" date="2016-10" db="EMBL/GenBank/DDBJ databases">
        <authorList>
            <person name="de Groot N.N."/>
        </authorList>
    </citation>
    <scope>NUCLEOTIDE SEQUENCE [LARGE SCALE GENOMIC DNA]</scope>
    <source>
        <strain evidence="1">CCBAU85039</strain>
    </source>
</reference>
<proteinExistence type="predicted"/>
<evidence type="ECO:0000313" key="4">
    <source>
        <dbReference type="Proteomes" id="UP000198939"/>
    </source>
</evidence>
<evidence type="ECO:0000313" key="3">
    <source>
        <dbReference type="Proteomes" id="UP000183063"/>
    </source>
</evidence>
<evidence type="ECO:0000313" key="2">
    <source>
        <dbReference type="EMBL" id="SEO78529.1"/>
    </source>
</evidence>
<reference evidence="2 4" key="2">
    <citation type="submission" date="2016-10" db="EMBL/GenBank/DDBJ databases">
        <authorList>
            <person name="Varghese N."/>
            <person name="Submissions S."/>
        </authorList>
    </citation>
    <scope>NUCLEOTIDE SEQUENCE [LARGE SCALE GENOMIC DNA]</scope>
    <source>
        <strain evidence="2 4">CGMCC 1.7071</strain>
    </source>
</reference>
<dbReference type="Gene3D" id="3.60.40.10">
    <property type="entry name" value="PPM-type phosphatase domain"/>
    <property type="match status" value="1"/>
</dbReference>
<sequence length="302" mass="33130">MGGNARLLNAPMTSRIKILDTISDPGDPAKPNDDSFGHNQACAFVIDGATGLGDRQYMDKAGSDAAWIARHFARGFQDQITRDTGVSEVARSVSLAARTEFLRRNENVPRYAWPLTAFAMLRQTRGGFHFVGLGDSCLFLLQEDGSAAMHMAIPGAYEYEQSQARKHIARTGGITKEGGALGNLETLALLRQHRERQNTPESGVWTLGLVPEAADHLVSEPLDIKGQAHAIVCSDGFSDLAVLYAAYDSASLVRTARERGLRPMLDELRRFEREVDPEGLRYPRFKQSDDTTALLVELTPAT</sequence>
<accession>A0A1H8SHN6</accession>
<gene>
    <name evidence="1" type="ORF">RTCCBAU85039_4905</name>
    <name evidence="2" type="ORF">SAMN05216228_102516</name>
</gene>
<dbReference type="EMBL" id="FNXB01000034">
    <property type="protein sequence ID" value="SEI13154.1"/>
    <property type="molecule type" value="Genomic_DNA"/>
</dbReference>
<keyword evidence="4" id="KW-1185">Reference proteome</keyword>
<protein>
    <recommendedName>
        <fullName evidence="5">PPM-type phosphatase domain-containing protein</fullName>
    </recommendedName>
</protein>
<reference evidence="3" key="3">
    <citation type="submission" date="2016-10" db="EMBL/GenBank/DDBJ databases">
        <authorList>
            <person name="Wibberg D."/>
        </authorList>
    </citation>
    <scope>NUCLEOTIDE SEQUENCE [LARGE SCALE GENOMIC DNA]</scope>
</reference>
<dbReference type="Proteomes" id="UP000198939">
    <property type="component" value="Unassembled WGS sequence"/>
</dbReference>
<dbReference type="STRING" id="501024.RTCCBAU85039_4905"/>
<evidence type="ECO:0008006" key="5">
    <source>
        <dbReference type="Google" id="ProtNLM"/>
    </source>
</evidence>
<name>A0A1H8SHN6_9HYPH</name>
<evidence type="ECO:0000313" key="1">
    <source>
        <dbReference type="EMBL" id="SEI13154.1"/>
    </source>
</evidence>
<dbReference type="SUPFAM" id="SSF81606">
    <property type="entry name" value="PP2C-like"/>
    <property type="match status" value="1"/>
</dbReference>